<organism evidence="7">
    <name type="scientific">Aphanomyces invadans</name>
    <dbReference type="NCBI Taxonomy" id="157072"/>
    <lineage>
        <taxon>Eukaryota</taxon>
        <taxon>Sar</taxon>
        <taxon>Stramenopiles</taxon>
        <taxon>Oomycota</taxon>
        <taxon>Saprolegniomycetes</taxon>
        <taxon>Saprolegniales</taxon>
        <taxon>Verrucalvaceae</taxon>
        <taxon>Aphanomyces</taxon>
    </lineage>
</organism>
<evidence type="ECO:0000313" key="7">
    <source>
        <dbReference type="EMBL" id="ETW02837.1"/>
    </source>
</evidence>
<evidence type="ECO:0000256" key="1">
    <source>
        <dbReference type="ARBA" id="ARBA00010838"/>
    </source>
</evidence>
<dbReference type="Pfam" id="PF00232">
    <property type="entry name" value="Glyco_hydro_1"/>
    <property type="match status" value="1"/>
</dbReference>
<dbReference type="SUPFAM" id="SSF51445">
    <property type="entry name" value="(Trans)glycosidases"/>
    <property type="match status" value="1"/>
</dbReference>
<evidence type="ECO:0008006" key="8">
    <source>
        <dbReference type="Google" id="ProtNLM"/>
    </source>
</evidence>
<dbReference type="FunFam" id="3.20.20.80:FF:000099">
    <property type="entry name" value="Lactase-phlorizin hydrolase, putative"/>
    <property type="match status" value="1"/>
</dbReference>
<keyword evidence="6" id="KW-0732">Signal</keyword>
<evidence type="ECO:0000256" key="5">
    <source>
        <dbReference type="SAM" id="Phobius"/>
    </source>
</evidence>
<gene>
    <name evidence="7" type="ORF">H310_05317</name>
</gene>
<dbReference type="GeneID" id="20082367"/>
<sequence length="577" mass="64506">MMRRLVTLVAMACAPVLSTHHVVTPHPKQRCFPEDFLLGTATAAYQVEGGWNLTGRTPSIWDDFCRVRDNVQCANVADDMIHRYVSDIAIMKAMGLSSFRFSISWPRVMTWSNNLQRMLRNDAGIAFYHDLLDATRAANLKAVVTLYHWDLPSALHTHANGWLNSSIVSHFNEYASLMYDEFGDKVDFWTTFNEPWSFCVGGYGGGWHAPGISNSNTASYVAAHHVLVAHATAVQTHRSKHLKSKIGITLNADMALPLDPSNQNDVEAAERKLQFSLGWFLNPIVNGDYPTVMKQRAGHYLPRFTPTESALLKKSYDVFMLNHYSTNVVTDCASPTSTVACNSLLLGWNRDVGVDAERIPVGARTGDTNAKGDPLCAWFNGYPAGYLPMIRWMHDFDPSASILLTENGWCGKNVVENDNQLWYFQTYLDQVWQAIDEGIPIIGYTAWSFVDNYEWGSFDPRFGLFHVDFPPQTGSRDGFIPKSTDLRRTPRPAATWYAQVATTKCFPLTTTYKSVPSSEYTDPLASTTTSHWVQGAVTVGFVGPMLIAATALVALMYGKHRQDRHELGEHTPLVPKT</sequence>
<dbReference type="VEuPathDB" id="FungiDB:H310_05317"/>
<dbReference type="InterPro" id="IPR001360">
    <property type="entry name" value="Glyco_hydro_1"/>
</dbReference>
<feature type="chain" id="PRO_5001538085" description="Beta-galactosidase" evidence="6">
    <location>
        <begin position="19"/>
        <end position="577"/>
    </location>
</feature>
<dbReference type="PRINTS" id="PR00131">
    <property type="entry name" value="GLHYDRLASE1"/>
</dbReference>
<keyword evidence="5" id="KW-0472">Membrane</keyword>
<dbReference type="PANTHER" id="PTHR10353">
    <property type="entry name" value="GLYCOSYL HYDROLASE"/>
    <property type="match status" value="1"/>
</dbReference>
<dbReference type="Gene3D" id="3.20.20.80">
    <property type="entry name" value="Glycosidases"/>
    <property type="match status" value="1"/>
</dbReference>
<feature type="signal peptide" evidence="6">
    <location>
        <begin position="1"/>
        <end position="18"/>
    </location>
</feature>
<evidence type="ECO:0000256" key="2">
    <source>
        <dbReference type="ARBA" id="ARBA00022801"/>
    </source>
</evidence>
<dbReference type="InterPro" id="IPR017853">
    <property type="entry name" value="GH"/>
</dbReference>
<keyword evidence="5" id="KW-1133">Transmembrane helix</keyword>
<dbReference type="STRING" id="157072.A0A024UAD6"/>
<evidence type="ECO:0000256" key="4">
    <source>
        <dbReference type="RuleBase" id="RU003690"/>
    </source>
</evidence>
<proteinExistence type="inferred from homology"/>
<dbReference type="GO" id="GO:0005975">
    <property type="term" value="P:carbohydrate metabolic process"/>
    <property type="evidence" value="ECO:0007669"/>
    <property type="project" value="InterPro"/>
</dbReference>
<dbReference type="eggNOG" id="KOG0626">
    <property type="taxonomic scope" value="Eukaryota"/>
</dbReference>
<comment type="similarity">
    <text evidence="1 4">Belongs to the glycosyl hydrolase 1 family.</text>
</comment>
<dbReference type="PANTHER" id="PTHR10353:SF36">
    <property type="entry name" value="LP05116P"/>
    <property type="match status" value="1"/>
</dbReference>
<keyword evidence="2" id="KW-0378">Hydrolase</keyword>
<keyword evidence="3" id="KW-0326">Glycosidase</keyword>
<name>A0A024UAD6_9STRA</name>
<dbReference type="OrthoDB" id="65569at2759"/>
<dbReference type="GO" id="GO:0008422">
    <property type="term" value="F:beta-glucosidase activity"/>
    <property type="evidence" value="ECO:0007669"/>
    <property type="project" value="TreeGrafter"/>
</dbReference>
<reference evidence="7" key="1">
    <citation type="submission" date="2013-12" db="EMBL/GenBank/DDBJ databases">
        <title>The Genome Sequence of Aphanomyces invadans NJM9701.</title>
        <authorList>
            <consortium name="The Broad Institute Genomics Platform"/>
            <person name="Russ C."/>
            <person name="Tyler B."/>
            <person name="van West P."/>
            <person name="Dieguez-Uribeondo J."/>
            <person name="Young S.K."/>
            <person name="Zeng Q."/>
            <person name="Gargeya S."/>
            <person name="Fitzgerald M."/>
            <person name="Abouelleil A."/>
            <person name="Alvarado L."/>
            <person name="Chapman S.B."/>
            <person name="Gainer-Dewar J."/>
            <person name="Goldberg J."/>
            <person name="Griggs A."/>
            <person name="Gujja S."/>
            <person name="Hansen M."/>
            <person name="Howarth C."/>
            <person name="Imamovic A."/>
            <person name="Ireland A."/>
            <person name="Larimer J."/>
            <person name="McCowan C."/>
            <person name="Murphy C."/>
            <person name="Pearson M."/>
            <person name="Poon T.W."/>
            <person name="Priest M."/>
            <person name="Roberts A."/>
            <person name="Saif S."/>
            <person name="Shea T."/>
            <person name="Sykes S."/>
            <person name="Wortman J."/>
            <person name="Nusbaum C."/>
            <person name="Birren B."/>
        </authorList>
    </citation>
    <scope>NUCLEOTIDE SEQUENCE [LARGE SCALE GENOMIC DNA]</scope>
    <source>
        <strain evidence="7">NJM9701</strain>
    </source>
</reference>
<dbReference type="AlphaFoldDB" id="A0A024UAD6"/>
<protein>
    <recommendedName>
        <fullName evidence="8">Beta-galactosidase</fullName>
    </recommendedName>
</protein>
<keyword evidence="5" id="KW-0812">Transmembrane</keyword>
<evidence type="ECO:0000256" key="6">
    <source>
        <dbReference type="SAM" id="SignalP"/>
    </source>
</evidence>
<accession>A0A024UAD6</accession>
<dbReference type="EMBL" id="KI913960">
    <property type="protein sequence ID" value="ETW02837.1"/>
    <property type="molecule type" value="Genomic_DNA"/>
</dbReference>
<feature type="transmembrane region" description="Helical" evidence="5">
    <location>
        <begin position="532"/>
        <end position="557"/>
    </location>
</feature>
<dbReference type="RefSeq" id="XP_008868221.1">
    <property type="nucleotide sequence ID" value="XM_008869999.1"/>
</dbReference>
<evidence type="ECO:0000256" key="3">
    <source>
        <dbReference type="ARBA" id="ARBA00023295"/>
    </source>
</evidence>